<accession>A0A2A4I1Y0</accession>
<protein>
    <recommendedName>
        <fullName evidence="3">Asparagine synthetase domain-containing protein</fullName>
    </recommendedName>
</protein>
<gene>
    <name evidence="1" type="ORF">COA17_02140</name>
</gene>
<evidence type="ECO:0008006" key="3">
    <source>
        <dbReference type="Google" id="ProtNLM"/>
    </source>
</evidence>
<dbReference type="Gene3D" id="3.40.50.620">
    <property type="entry name" value="HUPs"/>
    <property type="match status" value="1"/>
</dbReference>
<keyword evidence="2" id="KW-1185">Reference proteome</keyword>
<comment type="caution">
    <text evidence="1">The sequence shown here is derived from an EMBL/GenBank/DDBJ whole genome shotgun (WGS) entry which is preliminary data.</text>
</comment>
<sequence length="581" mass="62850">MAGLFLRTANAAAGLCPDALDAAAAQFGRHGFPAVTPFAVDGWDGLHAPYIRGGPDTWMARGDDRVAVAGTLVVDGRMGADALALLLDAGDPTRLDWSRVGGQFVALVRHAGRTFLFTDWFGAFQLFHDADARVFSTSLLATLAALPQVRFSAQGVYEFAFNVMPIGDDTVFEGLSTLGPDRIVELTPDGARFHSVTRTLPRDAARMAMPERIARHRARLSSIVGAHVASFGDDIRCPLSGGIDSRLLYAALRHEGAAPHLYVYGPPGSDDVTIAQAIGAGEGVAVEWINKALVTIAPDAFAGQVAAEFEAWDALPTYGNIFDAGGHSAACAKRHDGGALAASGGCGEIYRDFFYLPDRATTADAVARTFFARFLPADTTALFTPEEFIARVATKIGAAVGAGPRDRLDRQTVEHLYPKVRCRALFGREISLEARHGAYLMPFLDHQVVAEAMTLPVAIKQAGRFEAALLAAIDPVLAAYPSAYGHDFAGPPSPRHRFQEWASRIRPAWLRQRSYAIQRRMGAMADEHGGLLSPDYLGRVIDLDYPAMRRFFHMEAITDSGLLRRIACLEYLAQRLGSRLR</sequence>
<dbReference type="SUPFAM" id="SSF52402">
    <property type="entry name" value="Adenine nucleotide alpha hydrolases-like"/>
    <property type="match status" value="1"/>
</dbReference>
<dbReference type="AlphaFoldDB" id="A0A2A4I1Y0"/>
<dbReference type="Proteomes" id="UP000218784">
    <property type="component" value="Unassembled WGS sequence"/>
</dbReference>
<dbReference type="EMBL" id="NWVD01000001">
    <property type="protein sequence ID" value="PCG10271.1"/>
    <property type="molecule type" value="Genomic_DNA"/>
</dbReference>
<organism evidence="1 2">
    <name type="scientific">Sphingomonas ginsenosidimutans</name>
    <dbReference type="NCBI Taxonomy" id="862134"/>
    <lineage>
        <taxon>Bacteria</taxon>
        <taxon>Pseudomonadati</taxon>
        <taxon>Pseudomonadota</taxon>
        <taxon>Alphaproteobacteria</taxon>
        <taxon>Sphingomonadales</taxon>
        <taxon>Sphingomonadaceae</taxon>
        <taxon>Sphingomonas</taxon>
    </lineage>
</organism>
<reference evidence="1 2" key="1">
    <citation type="submission" date="2017-09" db="EMBL/GenBank/DDBJ databases">
        <title>Sphingomonas ginsenosidimutans KACC 14949, whole genome shotgun sequence.</title>
        <authorList>
            <person name="Feng G."/>
            <person name="Zhu H."/>
        </authorList>
    </citation>
    <scope>NUCLEOTIDE SEQUENCE [LARGE SCALE GENOMIC DNA]</scope>
    <source>
        <strain evidence="1 2">KACC 14949</strain>
    </source>
</reference>
<name>A0A2A4I1Y0_9SPHN</name>
<dbReference type="RefSeq" id="WP_096609893.1">
    <property type="nucleotide sequence ID" value="NZ_NWVD01000001.1"/>
</dbReference>
<evidence type="ECO:0000313" key="2">
    <source>
        <dbReference type="Proteomes" id="UP000218784"/>
    </source>
</evidence>
<dbReference type="InterPro" id="IPR014729">
    <property type="entry name" value="Rossmann-like_a/b/a_fold"/>
</dbReference>
<proteinExistence type="predicted"/>
<evidence type="ECO:0000313" key="1">
    <source>
        <dbReference type="EMBL" id="PCG10271.1"/>
    </source>
</evidence>